<reference evidence="1" key="2">
    <citation type="journal article" date="2015" name="Data Brief">
        <title>Shoot transcriptome of the giant reed, Arundo donax.</title>
        <authorList>
            <person name="Barrero R.A."/>
            <person name="Guerrero F.D."/>
            <person name="Moolhuijzen P."/>
            <person name="Goolsby J.A."/>
            <person name="Tidwell J."/>
            <person name="Bellgard S.E."/>
            <person name="Bellgard M.I."/>
        </authorList>
    </citation>
    <scope>NUCLEOTIDE SEQUENCE</scope>
    <source>
        <tissue evidence="1">Shoot tissue taken approximately 20 cm above the soil surface</tissue>
    </source>
</reference>
<dbReference type="AlphaFoldDB" id="A0A0A9FK89"/>
<protein>
    <submittedName>
        <fullName evidence="1">p2C69</fullName>
    </submittedName>
</protein>
<dbReference type="EMBL" id="GBRH01186287">
    <property type="protein sequence ID" value="JAE11609.1"/>
    <property type="molecule type" value="Transcribed_RNA"/>
</dbReference>
<evidence type="ECO:0000313" key="1">
    <source>
        <dbReference type="EMBL" id="JAE11609.1"/>
    </source>
</evidence>
<name>A0A0A9FK89_ARUDO</name>
<accession>A0A0A9FK89</accession>
<sequence length="30" mass="3688">MSPSEQIQNMLNQMWWKKYLKMALRCFPKG</sequence>
<reference evidence="1" key="1">
    <citation type="submission" date="2014-09" db="EMBL/GenBank/DDBJ databases">
        <authorList>
            <person name="Magalhaes I.L.F."/>
            <person name="Oliveira U."/>
            <person name="Santos F.R."/>
            <person name="Vidigal T.H.D.A."/>
            <person name="Brescovit A.D."/>
            <person name="Santos A.J."/>
        </authorList>
    </citation>
    <scope>NUCLEOTIDE SEQUENCE</scope>
    <source>
        <tissue evidence="1">Shoot tissue taken approximately 20 cm above the soil surface</tissue>
    </source>
</reference>
<organism evidence="1">
    <name type="scientific">Arundo donax</name>
    <name type="common">Giant reed</name>
    <name type="synonym">Donax arundinaceus</name>
    <dbReference type="NCBI Taxonomy" id="35708"/>
    <lineage>
        <taxon>Eukaryota</taxon>
        <taxon>Viridiplantae</taxon>
        <taxon>Streptophyta</taxon>
        <taxon>Embryophyta</taxon>
        <taxon>Tracheophyta</taxon>
        <taxon>Spermatophyta</taxon>
        <taxon>Magnoliopsida</taxon>
        <taxon>Liliopsida</taxon>
        <taxon>Poales</taxon>
        <taxon>Poaceae</taxon>
        <taxon>PACMAD clade</taxon>
        <taxon>Arundinoideae</taxon>
        <taxon>Arundineae</taxon>
        <taxon>Arundo</taxon>
    </lineage>
</organism>
<proteinExistence type="predicted"/>